<dbReference type="OrthoDB" id="660752at2"/>
<protein>
    <submittedName>
        <fullName evidence="1">Uncharacterized protein</fullName>
    </submittedName>
</protein>
<name>A0A495M222_9FLAO</name>
<accession>A0A495M222</accession>
<organism evidence="1 2">
    <name type="scientific">Flavobacterium endophyticum</name>
    <dbReference type="NCBI Taxonomy" id="1540163"/>
    <lineage>
        <taxon>Bacteria</taxon>
        <taxon>Pseudomonadati</taxon>
        <taxon>Bacteroidota</taxon>
        <taxon>Flavobacteriia</taxon>
        <taxon>Flavobacteriales</taxon>
        <taxon>Flavobacteriaceae</taxon>
        <taxon>Flavobacterium</taxon>
    </lineage>
</organism>
<evidence type="ECO:0000313" key="1">
    <source>
        <dbReference type="EMBL" id="RKS19170.1"/>
    </source>
</evidence>
<proteinExistence type="predicted"/>
<keyword evidence="2" id="KW-1185">Reference proteome</keyword>
<comment type="caution">
    <text evidence="1">The sequence shown here is derived from an EMBL/GenBank/DDBJ whole genome shotgun (WGS) entry which is preliminary data.</text>
</comment>
<gene>
    <name evidence="1" type="ORF">CLV94_3121</name>
</gene>
<dbReference type="Proteomes" id="UP000277579">
    <property type="component" value="Unassembled WGS sequence"/>
</dbReference>
<sequence>MKKALTLLLCGSFCMGCQQFSKSIEDTFHPAVKETVVPPAAVPPHSSPYEAAVEEQIKQIEQQVTTMVETHTTTHTVHHKEGRDINFLMDEGKLNEAEVALKKLPQYAGKDIFIYATIHFYNEGSIHVMLQHPENPKYVDSYEYKKGQWSEPSPKLLSVRDNIQSRMVPLSSVRFATVAAIAKTYNEKAAQVEGAKPTTSVYVSVWDNRMRWFPSSINGSRERYAIEFGTDGTLKKFEQE</sequence>
<dbReference type="EMBL" id="RBLC01000005">
    <property type="protein sequence ID" value="RKS19170.1"/>
    <property type="molecule type" value="Genomic_DNA"/>
</dbReference>
<evidence type="ECO:0000313" key="2">
    <source>
        <dbReference type="Proteomes" id="UP000277579"/>
    </source>
</evidence>
<dbReference type="AlphaFoldDB" id="A0A495M222"/>
<reference evidence="1 2" key="1">
    <citation type="submission" date="2018-10" db="EMBL/GenBank/DDBJ databases">
        <title>Genomic Encyclopedia of Archaeal and Bacterial Type Strains, Phase II (KMG-II): from individual species to whole genera.</title>
        <authorList>
            <person name="Goeker M."/>
        </authorList>
    </citation>
    <scope>NUCLEOTIDE SEQUENCE [LARGE SCALE GENOMIC DNA]</scope>
    <source>
        <strain evidence="1 2">DSM 29537</strain>
    </source>
</reference>